<dbReference type="AlphaFoldDB" id="A0A645GDL8"/>
<accession>A0A645GDL8</accession>
<evidence type="ECO:0000313" key="1">
    <source>
        <dbReference type="EMBL" id="MPN24170.1"/>
    </source>
</evidence>
<gene>
    <name evidence="1" type="ORF">SDC9_171564</name>
</gene>
<comment type="caution">
    <text evidence="1">The sequence shown here is derived from an EMBL/GenBank/DDBJ whole genome shotgun (WGS) entry which is preliminary data.</text>
</comment>
<name>A0A645GDL8_9ZZZZ</name>
<dbReference type="EMBL" id="VSSQ01072921">
    <property type="protein sequence ID" value="MPN24170.1"/>
    <property type="molecule type" value="Genomic_DNA"/>
</dbReference>
<protein>
    <submittedName>
        <fullName evidence="1">Uncharacterized protein</fullName>
    </submittedName>
</protein>
<proteinExistence type="predicted"/>
<sequence length="64" mass="7346">MEELRPYSPVLAHGMGHGLYVRPYLFAEIGDFVDKGDLDRQKGVGCVLYHLRRLQVGFHEGRFV</sequence>
<reference evidence="1" key="1">
    <citation type="submission" date="2019-08" db="EMBL/GenBank/DDBJ databases">
        <authorList>
            <person name="Kucharzyk K."/>
            <person name="Murdoch R.W."/>
            <person name="Higgins S."/>
            <person name="Loffler F."/>
        </authorList>
    </citation>
    <scope>NUCLEOTIDE SEQUENCE</scope>
</reference>
<organism evidence="1">
    <name type="scientific">bioreactor metagenome</name>
    <dbReference type="NCBI Taxonomy" id="1076179"/>
    <lineage>
        <taxon>unclassified sequences</taxon>
        <taxon>metagenomes</taxon>
        <taxon>ecological metagenomes</taxon>
    </lineage>
</organism>